<reference evidence="17 18" key="1">
    <citation type="submission" date="2019-04" db="EMBL/GenBank/DDBJ databases">
        <authorList>
            <person name="Hwang J.C."/>
        </authorList>
    </citation>
    <scope>NUCLEOTIDE SEQUENCE [LARGE SCALE GENOMIC DNA]</scope>
    <source>
        <strain evidence="17 18">IMCC35002</strain>
    </source>
</reference>
<dbReference type="Proteomes" id="UP000305675">
    <property type="component" value="Unassembled WGS sequence"/>
</dbReference>
<keyword evidence="17" id="KW-0548">Nucleotidyltransferase</keyword>
<sequence length="183" mass="19938">MLSLYLGGARSGKSTLAEEAAFAVEAKGKRILYVATAERHPSMAERIELHQRRRPASWYCIEEPRALAQLLLNEGKPNTLILVDCLTLWLTNQLLAEADMALEQRKLLQVLAQVKSQAEVVLVSTEVGHGLIPDDALTQNYVAAAGELHQGIGEIADALWWCSAGRGIEVKTAQANSEGNHGQ</sequence>
<accession>A0A4U1BGH2</accession>
<evidence type="ECO:0000313" key="17">
    <source>
        <dbReference type="EMBL" id="TKB50072.1"/>
    </source>
</evidence>
<protein>
    <recommendedName>
        <fullName evidence="14">Bifunctional adenosylcobalamin biosynthesis protein</fullName>
        <ecNumber evidence="14">2.7.1.156</ecNumber>
        <ecNumber evidence="14">2.7.7.62</ecNumber>
    </recommendedName>
</protein>
<keyword evidence="10 14" id="KW-0547">Nucleotide-binding</keyword>
<comment type="pathway">
    <text evidence="5 14">Cofactor biosynthesis; adenosylcobalamin biosynthesis; adenosylcobalamin from cob(II)yrinate a,c-diamide: step 6/7.</text>
</comment>
<evidence type="ECO:0000256" key="15">
    <source>
        <dbReference type="PIRSR" id="PIRSR006135-1"/>
    </source>
</evidence>
<evidence type="ECO:0000256" key="9">
    <source>
        <dbReference type="ARBA" id="ARBA00022679"/>
    </source>
</evidence>
<feature type="binding site" evidence="16">
    <location>
        <begin position="7"/>
        <end position="14"/>
    </location>
    <ligand>
        <name>GTP</name>
        <dbReference type="ChEBI" id="CHEBI:37565"/>
    </ligand>
</feature>
<comment type="pathway">
    <text evidence="6 14">Cofactor biosynthesis; adenosylcobalamin biosynthesis; adenosylcobalamin from cob(II)yrinate a,c-diamide: step 5/7.</text>
</comment>
<dbReference type="GO" id="GO:0043752">
    <property type="term" value="F:adenosylcobinamide kinase activity"/>
    <property type="evidence" value="ECO:0007669"/>
    <property type="project" value="UniProtKB-EC"/>
</dbReference>
<dbReference type="OrthoDB" id="9788370at2"/>
<evidence type="ECO:0000256" key="3">
    <source>
        <dbReference type="ARBA" id="ARBA00001522"/>
    </source>
</evidence>
<evidence type="ECO:0000256" key="13">
    <source>
        <dbReference type="ARBA" id="ARBA00023134"/>
    </source>
</evidence>
<dbReference type="EC" id="2.7.7.62" evidence="14"/>
<dbReference type="Gene3D" id="3.40.50.300">
    <property type="entry name" value="P-loop containing nucleotide triphosphate hydrolases"/>
    <property type="match status" value="1"/>
</dbReference>
<comment type="caution">
    <text evidence="17">The sequence shown here is derived from an EMBL/GenBank/DDBJ whole genome shotgun (WGS) entry which is preliminary data.</text>
</comment>
<keyword evidence="11 14" id="KW-0418">Kinase</keyword>
<dbReference type="EMBL" id="SWCJ01000024">
    <property type="protein sequence ID" value="TKB50072.1"/>
    <property type="molecule type" value="Genomic_DNA"/>
</dbReference>
<dbReference type="GO" id="GO:0005525">
    <property type="term" value="F:GTP binding"/>
    <property type="evidence" value="ECO:0007669"/>
    <property type="project" value="UniProtKB-UniRule"/>
</dbReference>
<evidence type="ECO:0000256" key="16">
    <source>
        <dbReference type="PIRSR" id="PIRSR006135-2"/>
    </source>
</evidence>
<dbReference type="SUPFAM" id="SSF52540">
    <property type="entry name" value="P-loop containing nucleoside triphosphate hydrolases"/>
    <property type="match status" value="1"/>
</dbReference>
<dbReference type="GO" id="GO:0005524">
    <property type="term" value="F:ATP binding"/>
    <property type="evidence" value="ECO:0007669"/>
    <property type="project" value="UniProtKB-UniRule"/>
</dbReference>
<dbReference type="PANTHER" id="PTHR34848">
    <property type="match status" value="1"/>
</dbReference>
<evidence type="ECO:0000256" key="14">
    <source>
        <dbReference type="PIRNR" id="PIRNR006135"/>
    </source>
</evidence>
<comment type="catalytic activity">
    <reaction evidence="2 14">
        <text>adenosylcob(III)inamide phosphate + GTP + H(+) = adenosylcob(III)inamide-GDP + diphosphate</text>
        <dbReference type="Rhea" id="RHEA:22712"/>
        <dbReference type="ChEBI" id="CHEBI:15378"/>
        <dbReference type="ChEBI" id="CHEBI:33019"/>
        <dbReference type="ChEBI" id="CHEBI:37565"/>
        <dbReference type="ChEBI" id="CHEBI:58502"/>
        <dbReference type="ChEBI" id="CHEBI:60487"/>
        <dbReference type="EC" id="2.7.7.62"/>
    </reaction>
</comment>
<proteinExistence type="inferred from homology"/>
<comment type="function">
    <text evidence="4 14">Catalyzes ATP-dependent phosphorylation of adenosylcobinamide and addition of GMP to adenosylcobinamide phosphate.</text>
</comment>
<feature type="binding site" evidence="16">
    <location>
        <position position="84"/>
    </location>
    <ligand>
        <name>GTP</name>
        <dbReference type="ChEBI" id="CHEBI:37565"/>
    </ligand>
</feature>
<dbReference type="GO" id="GO:0009236">
    <property type="term" value="P:cobalamin biosynthetic process"/>
    <property type="evidence" value="ECO:0007669"/>
    <property type="project" value="UniProtKB-UniRule"/>
</dbReference>
<keyword evidence="12 14" id="KW-0067">ATP-binding</keyword>
<evidence type="ECO:0000256" key="1">
    <source>
        <dbReference type="ARBA" id="ARBA00000312"/>
    </source>
</evidence>
<dbReference type="GO" id="GO:0008820">
    <property type="term" value="F:cobinamide phosphate guanylyltransferase activity"/>
    <property type="evidence" value="ECO:0007669"/>
    <property type="project" value="UniProtKB-UniRule"/>
</dbReference>
<evidence type="ECO:0000256" key="2">
    <source>
        <dbReference type="ARBA" id="ARBA00000711"/>
    </source>
</evidence>
<evidence type="ECO:0000256" key="12">
    <source>
        <dbReference type="ARBA" id="ARBA00022840"/>
    </source>
</evidence>
<evidence type="ECO:0000256" key="11">
    <source>
        <dbReference type="ARBA" id="ARBA00022777"/>
    </source>
</evidence>
<dbReference type="InterPro" id="IPR027417">
    <property type="entry name" value="P-loop_NTPase"/>
</dbReference>
<dbReference type="AlphaFoldDB" id="A0A4U1BGH2"/>
<comment type="similarity">
    <text evidence="7 14">Belongs to the CobU/CobP family.</text>
</comment>
<gene>
    <name evidence="17" type="ORF">FCL42_20010</name>
</gene>
<feature type="binding site" evidence="16">
    <location>
        <position position="62"/>
    </location>
    <ligand>
        <name>GTP</name>
        <dbReference type="ChEBI" id="CHEBI:37565"/>
    </ligand>
</feature>
<evidence type="ECO:0000256" key="5">
    <source>
        <dbReference type="ARBA" id="ARBA00004692"/>
    </source>
</evidence>
<dbReference type="RefSeq" id="WP_136865204.1">
    <property type="nucleotide sequence ID" value="NZ_SWCJ01000024.1"/>
</dbReference>
<keyword evidence="18" id="KW-1185">Reference proteome</keyword>
<organism evidence="17 18">
    <name type="scientific">Ferrimonas aestuarii</name>
    <dbReference type="NCBI Taxonomy" id="2569539"/>
    <lineage>
        <taxon>Bacteria</taxon>
        <taxon>Pseudomonadati</taxon>
        <taxon>Pseudomonadota</taxon>
        <taxon>Gammaproteobacteria</taxon>
        <taxon>Alteromonadales</taxon>
        <taxon>Ferrimonadaceae</taxon>
        <taxon>Ferrimonas</taxon>
    </lineage>
</organism>
<evidence type="ECO:0000256" key="8">
    <source>
        <dbReference type="ARBA" id="ARBA00022573"/>
    </source>
</evidence>
<keyword evidence="9 14" id="KW-0808">Transferase</keyword>
<evidence type="ECO:0000256" key="6">
    <source>
        <dbReference type="ARBA" id="ARBA00005159"/>
    </source>
</evidence>
<evidence type="ECO:0000256" key="4">
    <source>
        <dbReference type="ARBA" id="ARBA00003889"/>
    </source>
</evidence>
<keyword evidence="13 14" id="KW-0342">GTP-binding</keyword>
<dbReference type="PANTHER" id="PTHR34848:SF1">
    <property type="entry name" value="BIFUNCTIONAL ADENOSYLCOBALAMIN BIOSYNTHESIS PROTEIN COBU"/>
    <property type="match status" value="1"/>
</dbReference>
<dbReference type="Pfam" id="PF02283">
    <property type="entry name" value="CobU"/>
    <property type="match status" value="1"/>
</dbReference>
<comment type="catalytic activity">
    <reaction evidence="3">
        <text>adenosylcob(III)inamide + GTP = adenosylcob(III)inamide phosphate + GDP + H(+)</text>
        <dbReference type="Rhea" id="RHEA:15765"/>
        <dbReference type="ChEBI" id="CHEBI:2480"/>
        <dbReference type="ChEBI" id="CHEBI:15378"/>
        <dbReference type="ChEBI" id="CHEBI:37565"/>
        <dbReference type="ChEBI" id="CHEBI:58189"/>
        <dbReference type="ChEBI" id="CHEBI:58502"/>
        <dbReference type="EC" id="2.7.1.156"/>
    </reaction>
</comment>
<dbReference type="UniPathway" id="UPA00148">
    <property type="reaction ID" value="UER00236"/>
</dbReference>
<name>A0A4U1BGH2_9GAMM</name>
<dbReference type="InterPro" id="IPR003203">
    <property type="entry name" value="CobU/CobP"/>
</dbReference>
<dbReference type="EC" id="2.7.1.156" evidence="14"/>
<dbReference type="PIRSF" id="PIRSF006135">
    <property type="entry name" value="CobU"/>
    <property type="match status" value="1"/>
</dbReference>
<comment type="catalytic activity">
    <reaction evidence="1 14">
        <text>adenosylcob(III)inamide + ATP = adenosylcob(III)inamide phosphate + ADP + H(+)</text>
        <dbReference type="Rhea" id="RHEA:15769"/>
        <dbReference type="ChEBI" id="CHEBI:2480"/>
        <dbReference type="ChEBI" id="CHEBI:15378"/>
        <dbReference type="ChEBI" id="CHEBI:30616"/>
        <dbReference type="ChEBI" id="CHEBI:58502"/>
        <dbReference type="ChEBI" id="CHEBI:456216"/>
        <dbReference type="EC" id="2.7.1.156"/>
    </reaction>
</comment>
<keyword evidence="8 14" id="KW-0169">Cobalamin biosynthesis</keyword>
<evidence type="ECO:0000256" key="10">
    <source>
        <dbReference type="ARBA" id="ARBA00022741"/>
    </source>
</evidence>
<feature type="active site" description="GMP-histidine intermediate" evidence="15">
    <location>
        <position position="50"/>
    </location>
</feature>
<feature type="binding site" evidence="16">
    <location>
        <begin position="35"/>
        <end position="37"/>
    </location>
    <ligand>
        <name>GTP</name>
        <dbReference type="ChEBI" id="CHEBI:37565"/>
    </ligand>
</feature>
<evidence type="ECO:0000313" key="18">
    <source>
        <dbReference type="Proteomes" id="UP000305675"/>
    </source>
</evidence>
<evidence type="ECO:0000256" key="7">
    <source>
        <dbReference type="ARBA" id="ARBA00007490"/>
    </source>
</evidence>